<dbReference type="PANTHER" id="PTHR45848:SF6">
    <property type="entry name" value="OS02G0251700 PROTEIN"/>
    <property type="match status" value="1"/>
</dbReference>
<evidence type="ECO:0000313" key="4">
    <source>
        <dbReference type="Proteomes" id="UP000479710"/>
    </source>
</evidence>
<gene>
    <name evidence="3" type="ORF">E2562_025531</name>
</gene>
<keyword evidence="4" id="KW-1185">Reference proteome</keyword>
<accession>A0A6G1FC07</accession>
<dbReference type="PANTHER" id="PTHR45848">
    <property type="entry name" value="DUAL SPECIFICITY PROTEIN PHOSPHATASE 12 FAMILY MEMBER"/>
    <property type="match status" value="1"/>
</dbReference>
<dbReference type="Proteomes" id="UP000479710">
    <property type="component" value="Unassembled WGS sequence"/>
</dbReference>
<comment type="similarity">
    <text evidence="1">Belongs to the protein-tyrosine phosphatase family. Non-receptor class dual specificity subfamily.</text>
</comment>
<evidence type="ECO:0000313" key="3">
    <source>
        <dbReference type="EMBL" id="KAF0934447.1"/>
    </source>
</evidence>
<comment type="caution">
    <text evidence="3">The sequence shown here is derived from an EMBL/GenBank/DDBJ whole genome shotgun (WGS) entry which is preliminary data.</text>
</comment>
<feature type="region of interest" description="Disordered" evidence="2">
    <location>
        <begin position="1"/>
        <end position="66"/>
    </location>
</feature>
<feature type="compositionally biased region" description="Polar residues" evidence="2">
    <location>
        <begin position="50"/>
        <end position="63"/>
    </location>
</feature>
<reference evidence="3 4" key="1">
    <citation type="submission" date="2019-11" db="EMBL/GenBank/DDBJ databases">
        <title>Whole genome sequence of Oryza granulata.</title>
        <authorList>
            <person name="Li W."/>
        </authorList>
    </citation>
    <scope>NUCLEOTIDE SEQUENCE [LARGE SCALE GENOMIC DNA]</scope>
    <source>
        <strain evidence="4">cv. Menghai</strain>
        <tissue evidence="3">Leaf</tissue>
    </source>
</reference>
<dbReference type="EMBL" id="SPHZ02000001">
    <property type="protein sequence ID" value="KAF0934447.1"/>
    <property type="molecule type" value="Genomic_DNA"/>
</dbReference>
<dbReference type="AlphaFoldDB" id="A0A6G1FC07"/>
<dbReference type="GO" id="GO:0008138">
    <property type="term" value="F:protein tyrosine/serine/threonine phosphatase activity"/>
    <property type="evidence" value="ECO:0007669"/>
    <property type="project" value="TreeGrafter"/>
</dbReference>
<name>A0A6G1FC07_9ORYZ</name>
<dbReference type="EMBL" id="SPHZ02000001">
    <property type="protein sequence ID" value="KAF0934448.1"/>
    <property type="molecule type" value="Genomic_DNA"/>
</dbReference>
<organism evidence="3 4">
    <name type="scientific">Oryza meyeriana var. granulata</name>
    <dbReference type="NCBI Taxonomy" id="110450"/>
    <lineage>
        <taxon>Eukaryota</taxon>
        <taxon>Viridiplantae</taxon>
        <taxon>Streptophyta</taxon>
        <taxon>Embryophyta</taxon>
        <taxon>Tracheophyta</taxon>
        <taxon>Spermatophyta</taxon>
        <taxon>Magnoliopsida</taxon>
        <taxon>Liliopsida</taxon>
        <taxon>Poales</taxon>
        <taxon>Poaceae</taxon>
        <taxon>BOP clade</taxon>
        <taxon>Oryzoideae</taxon>
        <taxon>Oryzeae</taxon>
        <taxon>Oryzinae</taxon>
        <taxon>Oryza</taxon>
        <taxon>Oryza meyeriana</taxon>
    </lineage>
</organism>
<evidence type="ECO:0000256" key="1">
    <source>
        <dbReference type="ARBA" id="ARBA00008601"/>
    </source>
</evidence>
<protein>
    <submittedName>
        <fullName evidence="3">Uncharacterized protein</fullName>
    </submittedName>
</protein>
<dbReference type="OrthoDB" id="2017893at2759"/>
<proteinExistence type="inferred from homology"/>
<sequence length="191" mass="21526">METIQAVESIEQKSEPEVDEMSVSMDDQKPVETSQDTVVETDNKPEMQTELETTSGVNPNPVETKQDTDEVTYGDLETSDPGATYRCKRCRTLIATEGYVVAHKVGRGEKCFAKRKKYHVDEKEPECTCLFVQPLKWMQPVVEGYISGKIACRKCNSRLGQFHWAGMQCSCGAWVNPAFQLVKSKIDKCDM</sequence>
<feature type="compositionally biased region" description="Polar residues" evidence="2">
    <location>
        <begin position="31"/>
        <end position="40"/>
    </location>
</feature>
<evidence type="ECO:0000256" key="2">
    <source>
        <dbReference type="SAM" id="MobiDB-lite"/>
    </source>
</evidence>